<evidence type="ECO:0000313" key="1">
    <source>
        <dbReference type="EMBL" id="SVE40318.1"/>
    </source>
</evidence>
<dbReference type="Pfam" id="PF07103">
    <property type="entry name" value="DUF1365"/>
    <property type="match status" value="1"/>
</dbReference>
<dbReference type="InterPro" id="IPR010775">
    <property type="entry name" value="DUF1365"/>
</dbReference>
<accession>A0A383D8Y8</accession>
<protein>
    <recommendedName>
        <fullName evidence="2">DUF1365 domain-containing protein</fullName>
    </recommendedName>
</protein>
<organism evidence="1">
    <name type="scientific">marine metagenome</name>
    <dbReference type="NCBI Taxonomy" id="408172"/>
    <lineage>
        <taxon>unclassified sequences</taxon>
        <taxon>metagenomes</taxon>
        <taxon>ecological metagenomes</taxon>
    </lineage>
</organism>
<reference evidence="1" key="1">
    <citation type="submission" date="2018-05" db="EMBL/GenBank/DDBJ databases">
        <authorList>
            <person name="Lanie J.A."/>
            <person name="Ng W.-L."/>
            <person name="Kazmierczak K.M."/>
            <person name="Andrzejewski T.M."/>
            <person name="Davidsen T.M."/>
            <person name="Wayne K.J."/>
            <person name="Tettelin H."/>
            <person name="Glass J.I."/>
            <person name="Rusch D."/>
            <person name="Podicherti R."/>
            <person name="Tsui H.-C.T."/>
            <person name="Winkler M.E."/>
        </authorList>
    </citation>
    <scope>NUCLEOTIDE SEQUENCE</scope>
</reference>
<dbReference type="PANTHER" id="PTHR33973">
    <property type="entry name" value="OS07G0153300 PROTEIN"/>
    <property type="match status" value="1"/>
</dbReference>
<sequence length="230" mass="26258">MMSSSAIYDGVVMHQRLRPKRHRLRYQVFCLLLDLDELPALDRRVGLFGFNRPAPISFFNRDHGPTTDGPLRPWVEACLKDAGLTPDGGPIRLLCYPRILGFTFNPLSTYFCYRQCGALQAVLYEVCNTFKERHTYIIPVDNQAATVVRQRCSKSLYVSPFNGMEADYHFRIVPPGADVRITIRQEDTNGLLLAAAFRGVRQNLTTGNLARMLVRFPFMTFKIVAAIHWE</sequence>
<dbReference type="PANTHER" id="PTHR33973:SF4">
    <property type="entry name" value="OS07G0153300 PROTEIN"/>
    <property type="match status" value="1"/>
</dbReference>
<feature type="non-terminal residue" evidence="1">
    <location>
        <position position="230"/>
    </location>
</feature>
<name>A0A383D8Y8_9ZZZZ</name>
<gene>
    <name evidence="1" type="ORF">METZ01_LOCUS493172</name>
</gene>
<evidence type="ECO:0008006" key="2">
    <source>
        <dbReference type="Google" id="ProtNLM"/>
    </source>
</evidence>
<dbReference type="AlphaFoldDB" id="A0A383D8Y8"/>
<proteinExistence type="predicted"/>
<dbReference type="EMBL" id="UINC01214885">
    <property type="protein sequence ID" value="SVE40318.1"/>
    <property type="molecule type" value="Genomic_DNA"/>
</dbReference>